<dbReference type="AlphaFoldDB" id="A0AA91Z2V0"/>
<proteinExistence type="predicted"/>
<feature type="transmembrane region" description="Helical" evidence="1">
    <location>
        <begin position="20"/>
        <end position="38"/>
    </location>
</feature>
<feature type="transmembrane region" description="Helical" evidence="1">
    <location>
        <begin position="44"/>
        <end position="66"/>
    </location>
</feature>
<keyword evidence="1" id="KW-0812">Transmembrane</keyword>
<reference evidence="2 3" key="1">
    <citation type="submission" date="2017-07" db="EMBL/GenBank/DDBJ databases">
        <title>Isolation and whole genome analysis of endospore-forming bacteria from heroin.</title>
        <authorList>
            <person name="Kalinowski J."/>
            <person name="Ahrens B."/>
            <person name="Al-Dilaimi A."/>
            <person name="Winkler A."/>
            <person name="Wibberg D."/>
            <person name="Schleenbecker U."/>
            <person name="Ruckert C."/>
            <person name="Wolfel R."/>
            <person name="Grass G."/>
        </authorList>
    </citation>
    <scope>NUCLEOTIDE SEQUENCE [LARGE SCALE GENOMIC DNA]</scope>
    <source>
        <strain evidence="2 3">7521-2</strain>
    </source>
</reference>
<sequence>MIIKLYESLNLKWYQELPLILFAFYTNGFTVQVVISQYELFKNIWKYGAAICYSVGVYIVLVLIFVSLRDLVTKRFATK</sequence>
<dbReference type="RefSeq" id="WP_095328690.1">
    <property type="nucleotide sequence ID" value="NZ_NPBQ01000016.1"/>
</dbReference>
<name>A0AA91Z2V0_NIACI</name>
<gene>
    <name evidence="2" type="ORF">CHH57_02185</name>
</gene>
<comment type="caution">
    <text evidence="2">The sequence shown here is derived from an EMBL/GenBank/DDBJ whole genome shotgun (WGS) entry which is preliminary data.</text>
</comment>
<keyword evidence="1" id="KW-1133">Transmembrane helix</keyword>
<dbReference type="Proteomes" id="UP000216961">
    <property type="component" value="Unassembled WGS sequence"/>
</dbReference>
<evidence type="ECO:0000313" key="2">
    <source>
        <dbReference type="EMBL" id="PAD84861.1"/>
    </source>
</evidence>
<evidence type="ECO:0000256" key="1">
    <source>
        <dbReference type="SAM" id="Phobius"/>
    </source>
</evidence>
<organism evidence="2 3">
    <name type="scientific">Niallia circulans</name>
    <name type="common">Bacillus circulans</name>
    <dbReference type="NCBI Taxonomy" id="1397"/>
    <lineage>
        <taxon>Bacteria</taxon>
        <taxon>Bacillati</taxon>
        <taxon>Bacillota</taxon>
        <taxon>Bacilli</taxon>
        <taxon>Bacillales</taxon>
        <taxon>Bacillaceae</taxon>
        <taxon>Niallia</taxon>
    </lineage>
</organism>
<dbReference type="EMBL" id="NPBQ01000016">
    <property type="protein sequence ID" value="PAD84861.1"/>
    <property type="molecule type" value="Genomic_DNA"/>
</dbReference>
<keyword evidence="1" id="KW-0472">Membrane</keyword>
<accession>A0AA91Z2V0</accession>
<protein>
    <submittedName>
        <fullName evidence="2">Uncharacterized protein</fullName>
    </submittedName>
</protein>
<evidence type="ECO:0000313" key="3">
    <source>
        <dbReference type="Proteomes" id="UP000216961"/>
    </source>
</evidence>